<evidence type="ECO:0000256" key="5">
    <source>
        <dbReference type="ARBA" id="ARBA00023136"/>
    </source>
</evidence>
<evidence type="ECO:0000313" key="8">
    <source>
        <dbReference type="EMBL" id="TFB81046.1"/>
    </source>
</evidence>
<protein>
    <submittedName>
        <fullName evidence="8">APC family permease</fullName>
    </submittedName>
</protein>
<keyword evidence="2" id="KW-1003">Cell membrane</keyword>
<evidence type="ECO:0000256" key="3">
    <source>
        <dbReference type="ARBA" id="ARBA00022692"/>
    </source>
</evidence>
<keyword evidence="4 7" id="KW-1133">Transmembrane helix</keyword>
<feature type="transmembrane region" description="Helical" evidence="7">
    <location>
        <begin position="160"/>
        <end position="179"/>
    </location>
</feature>
<evidence type="ECO:0000313" key="9">
    <source>
        <dbReference type="Proteomes" id="UP000298252"/>
    </source>
</evidence>
<comment type="subcellular location">
    <subcellularLocation>
        <location evidence="1">Cell membrane</location>
        <topology evidence="1">Multi-pass membrane protein</topology>
    </subcellularLocation>
</comment>
<keyword evidence="9" id="KW-1185">Reference proteome</keyword>
<feature type="transmembrane region" description="Helical" evidence="7">
    <location>
        <begin position="74"/>
        <end position="96"/>
    </location>
</feature>
<keyword evidence="3 7" id="KW-0812">Transmembrane</keyword>
<evidence type="ECO:0000256" key="4">
    <source>
        <dbReference type="ARBA" id="ARBA00022989"/>
    </source>
</evidence>
<dbReference type="PANTHER" id="PTHR42770">
    <property type="entry name" value="AMINO ACID TRANSPORTER-RELATED"/>
    <property type="match status" value="1"/>
</dbReference>
<comment type="caution">
    <text evidence="8">The sequence shown here is derived from an EMBL/GenBank/DDBJ whole genome shotgun (WGS) entry which is preliminary data.</text>
</comment>
<name>A0ABY2I840_9MICO</name>
<dbReference type="Proteomes" id="UP000298252">
    <property type="component" value="Unassembled WGS sequence"/>
</dbReference>
<evidence type="ECO:0000256" key="7">
    <source>
        <dbReference type="SAM" id="Phobius"/>
    </source>
</evidence>
<dbReference type="Gene3D" id="1.20.1740.10">
    <property type="entry name" value="Amino acid/polyamine transporter I"/>
    <property type="match status" value="1"/>
</dbReference>
<feature type="transmembrane region" description="Helical" evidence="7">
    <location>
        <begin position="135"/>
        <end position="154"/>
    </location>
</feature>
<feature type="region of interest" description="Disordered" evidence="6">
    <location>
        <begin position="1"/>
        <end position="23"/>
    </location>
</feature>
<dbReference type="InterPro" id="IPR050367">
    <property type="entry name" value="APC_superfamily"/>
</dbReference>
<sequence length="197" mass="21462">MRRPFGSGSRSPYPTPQLTPPSSASRAFLVSPKFATDFANALVAQASTSRLLYAMTRDRQLPKFLAKVTEKHSVPVNATFLVAAISLILGLFLTVLPDGLGAIAALVNFGAPTAFLLLNVSVVWWFIVKQKSRRWFVHLIFPVLGFVVLAFVLYNARVSAQIHGVAWLIIGIVVAVVLYKTGRMTNPVPVSAPSETR</sequence>
<reference evidence="8 9" key="1">
    <citation type="submission" date="2019-03" db="EMBL/GenBank/DDBJ databases">
        <title>Genomics of glacier-inhabiting Cryobacterium strains.</title>
        <authorList>
            <person name="Liu Q."/>
            <person name="Xin Y.-H."/>
        </authorList>
    </citation>
    <scope>NUCLEOTIDE SEQUENCE [LARGE SCALE GENOMIC DNA]</scope>
    <source>
        <strain evidence="8 9">Hh8</strain>
    </source>
</reference>
<organism evidence="8 9">
    <name type="scientific">Cryobacterium flavum</name>
    <dbReference type="NCBI Taxonomy" id="1424659"/>
    <lineage>
        <taxon>Bacteria</taxon>
        <taxon>Bacillati</taxon>
        <taxon>Actinomycetota</taxon>
        <taxon>Actinomycetes</taxon>
        <taxon>Micrococcales</taxon>
        <taxon>Microbacteriaceae</taxon>
        <taxon>Cryobacterium</taxon>
    </lineage>
</organism>
<evidence type="ECO:0000256" key="2">
    <source>
        <dbReference type="ARBA" id="ARBA00022475"/>
    </source>
</evidence>
<dbReference type="InterPro" id="IPR002293">
    <property type="entry name" value="AA/rel_permease1"/>
</dbReference>
<proteinExistence type="predicted"/>
<evidence type="ECO:0000256" key="1">
    <source>
        <dbReference type="ARBA" id="ARBA00004651"/>
    </source>
</evidence>
<dbReference type="Pfam" id="PF13520">
    <property type="entry name" value="AA_permease_2"/>
    <property type="match status" value="1"/>
</dbReference>
<dbReference type="PANTHER" id="PTHR42770:SF16">
    <property type="entry name" value="AMINO ACID PERMEASE"/>
    <property type="match status" value="1"/>
</dbReference>
<feature type="transmembrane region" description="Helical" evidence="7">
    <location>
        <begin position="102"/>
        <end position="128"/>
    </location>
</feature>
<accession>A0ABY2I840</accession>
<evidence type="ECO:0000256" key="6">
    <source>
        <dbReference type="SAM" id="MobiDB-lite"/>
    </source>
</evidence>
<gene>
    <name evidence="8" type="ORF">E3O21_04085</name>
</gene>
<dbReference type="EMBL" id="SOFD01000009">
    <property type="protein sequence ID" value="TFB81046.1"/>
    <property type="molecule type" value="Genomic_DNA"/>
</dbReference>
<keyword evidence="5 7" id="KW-0472">Membrane</keyword>